<keyword evidence="4" id="KW-0732">Signal</keyword>
<evidence type="ECO:0000313" key="9">
    <source>
        <dbReference type="Proteomes" id="UP000589896"/>
    </source>
</evidence>
<dbReference type="Pfam" id="PF25954">
    <property type="entry name" value="Beta-barrel_RND_2"/>
    <property type="match status" value="1"/>
</dbReference>
<feature type="chain" id="PRO_5030630589" evidence="4">
    <location>
        <begin position="34"/>
        <end position="374"/>
    </location>
</feature>
<dbReference type="PANTHER" id="PTHR30469:SF16">
    <property type="entry name" value="HAE1 FAMILY EFFLUX PUMP MFP COMPONENT"/>
    <property type="match status" value="1"/>
</dbReference>
<feature type="coiled-coil region" evidence="2">
    <location>
        <begin position="105"/>
        <end position="163"/>
    </location>
</feature>
<evidence type="ECO:0000259" key="6">
    <source>
        <dbReference type="Pfam" id="PF25954"/>
    </source>
</evidence>
<dbReference type="InterPro" id="IPR058625">
    <property type="entry name" value="MdtA-like_BSH"/>
</dbReference>
<dbReference type="Pfam" id="PF25989">
    <property type="entry name" value="YknX_C"/>
    <property type="match status" value="1"/>
</dbReference>
<dbReference type="Proteomes" id="UP000589896">
    <property type="component" value="Unassembled WGS sequence"/>
</dbReference>
<comment type="similarity">
    <text evidence="1">Belongs to the membrane fusion protein (MFP) (TC 8.A.1) family.</text>
</comment>
<sequence length="374" mass="39433">MLQSRPRLRPSLRRASLCLVAAVAVLVAGCGGAAQESPRGEPQAVPVTTAVVESRPWNDTVAALGTVNARESVTVTAKVSEIVQRVHFDSGDEVAAGSVLVTLSGNQQQASLRAAEAAANEAEQQYRRGSELVEQQLIARASIDTLRATRDAARANVAQTRADIGDRTIRAPFAGVLGLRQVSTGALVTPGTAIATLDDIGAVYVDFPVPETRLSVVAPGQRVAGRSAAYPDVDFEGTVQTIDARVDPDTRAVLVRATFANPERQLRPGMLMQVRLEQRSRTALLVPEIAVIQVGRDTFVYRVREDETVEQVPVVIGVRDGGLAEIVEGLASGARIVVDGTGKLRPGMRVVEGSVQEVKSQSGDAVEPAGAPAS</sequence>
<dbReference type="PANTHER" id="PTHR30469">
    <property type="entry name" value="MULTIDRUG RESISTANCE PROTEIN MDTA"/>
    <property type="match status" value="1"/>
</dbReference>
<feature type="region of interest" description="Disordered" evidence="3">
    <location>
        <begin position="355"/>
        <end position="374"/>
    </location>
</feature>
<dbReference type="InterPro" id="IPR010916">
    <property type="entry name" value="TonB_box_CS"/>
</dbReference>
<gene>
    <name evidence="8" type="ORF">H0E82_06625</name>
</gene>
<dbReference type="AlphaFoldDB" id="A0A7Z0TYJ8"/>
<feature type="signal peptide" evidence="4">
    <location>
        <begin position="1"/>
        <end position="33"/>
    </location>
</feature>
<dbReference type="Pfam" id="PF25917">
    <property type="entry name" value="BSH_RND"/>
    <property type="match status" value="1"/>
</dbReference>
<keyword evidence="2" id="KW-0175">Coiled coil</keyword>
<dbReference type="GO" id="GO:1990281">
    <property type="term" value="C:efflux pump complex"/>
    <property type="evidence" value="ECO:0007669"/>
    <property type="project" value="TreeGrafter"/>
</dbReference>
<dbReference type="Gene3D" id="2.40.50.100">
    <property type="match status" value="1"/>
</dbReference>
<dbReference type="PROSITE" id="PS00430">
    <property type="entry name" value="TONB_DEPENDENT_REC_1"/>
    <property type="match status" value="1"/>
</dbReference>
<dbReference type="SUPFAM" id="SSF111369">
    <property type="entry name" value="HlyD-like secretion proteins"/>
    <property type="match status" value="1"/>
</dbReference>
<dbReference type="RefSeq" id="WP_180544652.1">
    <property type="nucleotide sequence ID" value="NZ_JACCJZ010000013.1"/>
</dbReference>
<organism evidence="8 9">
    <name type="scientific">Luteimonas deserti</name>
    <dbReference type="NCBI Taxonomy" id="2752306"/>
    <lineage>
        <taxon>Bacteria</taxon>
        <taxon>Pseudomonadati</taxon>
        <taxon>Pseudomonadota</taxon>
        <taxon>Gammaproteobacteria</taxon>
        <taxon>Lysobacterales</taxon>
        <taxon>Lysobacteraceae</taxon>
        <taxon>Luteimonas</taxon>
    </lineage>
</organism>
<reference evidence="8 9" key="1">
    <citation type="submission" date="2020-07" db="EMBL/GenBank/DDBJ databases">
        <title>isolation of Luteimonas sp. SJ-16.</title>
        <authorList>
            <person name="Huang X.-X."/>
            <person name="Xu L."/>
            <person name="Sun J.-Q."/>
        </authorList>
    </citation>
    <scope>NUCLEOTIDE SEQUENCE [LARGE SCALE GENOMIC DNA]</scope>
    <source>
        <strain evidence="8 9">SJ-16</strain>
    </source>
</reference>
<dbReference type="InterPro" id="IPR058637">
    <property type="entry name" value="YknX-like_C"/>
</dbReference>
<evidence type="ECO:0000259" key="5">
    <source>
        <dbReference type="Pfam" id="PF25917"/>
    </source>
</evidence>
<proteinExistence type="inferred from homology"/>
<dbReference type="Gene3D" id="2.40.420.20">
    <property type="match status" value="1"/>
</dbReference>
<dbReference type="FunFam" id="2.40.30.170:FF:000010">
    <property type="entry name" value="Efflux RND transporter periplasmic adaptor subunit"/>
    <property type="match status" value="1"/>
</dbReference>
<protein>
    <submittedName>
        <fullName evidence="8">Efflux RND transporter periplasmic adaptor subunit</fullName>
    </submittedName>
</protein>
<feature type="domain" description="Multidrug resistance protein MdtA-like barrel-sandwich hybrid" evidence="5">
    <location>
        <begin position="72"/>
        <end position="193"/>
    </location>
</feature>
<feature type="domain" description="CusB-like beta-barrel" evidence="6">
    <location>
        <begin position="203"/>
        <end position="279"/>
    </location>
</feature>
<dbReference type="NCBIfam" id="TIGR01730">
    <property type="entry name" value="RND_mfp"/>
    <property type="match status" value="1"/>
</dbReference>
<evidence type="ECO:0000256" key="4">
    <source>
        <dbReference type="SAM" id="SignalP"/>
    </source>
</evidence>
<feature type="domain" description="YknX-like C-terminal permuted SH3-like" evidence="7">
    <location>
        <begin position="284"/>
        <end position="350"/>
    </location>
</feature>
<dbReference type="EMBL" id="JACCJZ010000013">
    <property type="protein sequence ID" value="NYZ62437.1"/>
    <property type="molecule type" value="Genomic_DNA"/>
</dbReference>
<evidence type="ECO:0000256" key="3">
    <source>
        <dbReference type="SAM" id="MobiDB-lite"/>
    </source>
</evidence>
<dbReference type="InterPro" id="IPR058792">
    <property type="entry name" value="Beta-barrel_RND_2"/>
</dbReference>
<dbReference type="GO" id="GO:0015562">
    <property type="term" value="F:efflux transmembrane transporter activity"/>
    <property type="evidence" value="ECO:0007669"/>
    <property type="project" value="TreeGrafter"/>
</dbReference>
<dbReference type="Gene3D" id="1.10.287.470">
    <property type="entry name" value="Helix hairpin bin"/>
    <property type="match status" value="1"/>
</dbReference>
<keyword evidence="9" id="KW-1185">Reference proteome</keyword>
<name>A0A7Z0TYJ8_9GAMM</name>
<evidence type="ECO:0000313" key="8">
    <source>
        <dbReference type="EMBL" id="NYZ62437.1"/>
    </source>
</evidence>
<dbReference type="InterPro" id="IPR006143">
    <property type="entry name" value="RND_pump_MFP"/>
</dbReference>
<accession>A0A7Z0TYJ8</accession>
<dbReference type="PROSITE" id="PS51257">
    <property type="entry name" value="PROKAR_LIPOPROTEIN"/>
    <property type="match status" value="1"/>
</dbReference>
<comment type="caution">
    <text evidence="8">The sequence shown here is derived from an EMBL/GenBank/DDBJ whole genome shotgun (WGS) entry which is preliminary data.</text>
</comment>
<evidence type="ECO:0000259" key="7">
    <source>
        <dbReference type="Pfam" id="PF25989"/>
    </source>
</evidence>
<dbReference type="Gene3D" id="2.40.30.170">
    <property type="match status" value="1"/>
</dbReference>
<evidence type="ECO:0000256" key="2">
    <source>
        <dbReference type="SAM" id="Coils"/>
    </source>
</evidence>
<evidence type="ECO:0000256" key="1">
    <source>
        <dbReference type="ARBA" id="ARBA00009477"/>
    </source>
</evidence>